<proteinExistence type="predicted"/>
<dbReference type="Proteomes" id="UP000193498">
    <property type="component" value="Unassembled WGS sequence"/>
</dbReference>
<evidence type="ECO:0000313" key="5">
    <source>
        <dbReference type="Proteomes" id="UP000193498"/>
    </source>
</evidence>
<gene>
    <name evidence="4" type="ORF">K493DRAFT_301597</name>
</gene>
<evidence type="ECO:0000259" key="3">
    <source>
        <dbReference type="Pfam" id="PF10342"/>
    </source>
</evidence>
<evidence type="ECO:0000313" key="4">
    <source>
        <dbReference type="EMBL" id="ORX95236.1"/>
    </source>
</evidence>
<evidence type="ECO:0000256" key="1">
    <source>
        <dbReference type="ARBA" id="ARBA00022729"/>
    </source>
</evidence>
<evidence type="ECO:0000256" key="2">
    <source>
        <dbReference type="SAM" id="SignalP"/>
    </source>
</evidence>
<feature type="chain" id="PRO_5012417794" description="Yeast cell wall synthesis Kre9/Knh1-like N-terminal domain-containing protein" evidence="2">
    <location>
        <begin position="19"/>
        <end position="166"/>
    </location>
</feature>
<name>A0A1Y1YBW8_9FUNG</name>
<sequence length="166" mass="18338">MLLLTSWIWLVGLMLTHALVEIVITRPTNETLTASTLNLITWRVSGSTTSDEVRSLGETHFNLVRKDEDDKPHKILSIGGVTDLYSRQYKWFVPPDLDLDSKYAIQGVLDDHDGHTEVFSPYFSIRPLGSNATRPATTSANSISHATLLLPGAVVNAMAVACWLFA</sequence>
<reference evidence="4 5" key="1">
    <citation type="submission" date="2016-07" db="EMBL/GenBank/DDBJ databases">
        <title>Pervasive Adenine N6-methylation of Active Genes in Fungi.</title>
        <authorList>
            <consortium name="DOE Joint Genome Institute"/>
            <person name="Mondo S.J."/>
            <person name="Dannebaum R.O."/>
            <person name="Kuo R.C."/>
            <person name="Labutti K."/>
            <person name="Haridas S."/>
            <person name="Kuo A."/>
            <person name="Salamov A."/>
            <person name="Ahrendt S.R."/>
            <person name="Lipzen A."/>
            <person name="Sullivan W."/>
            <person name="Andreopoulos W.B."/>
            <person name="Clum A."/>
            <person name="Lindquist E."/>
            <person name="Daum C."/>
            <person name="Ramamoorthy G.K."/>
            <person name="Gryganskyi A."/>
            <person name="Culley D."/>
            <person name="Magnuson J.K."/>
            <person name="James T.Y."/>
            <person name="O'Malley M.A."/>
            <person name="Stajich J.E."/>
            <person name="Spatafora J.W."/>
            <person name="Visel A."/>
            <person name="Grigoriev I.V."/>
        </authorList>
    </citation>
    <scope>NUCLEOTIDE SEQUENCE [LARGE SCALE GENOMIC DNA]</scope>
    <source>
        <strain evidence="4 5">CBS 931.73</strain>
    </source>
</reference>
<dbReference type="InParanoid" id="A0A1Y1YBW8"/>
<organism evidence="4 5">
    <name type="scientific">Basidiobolus meristosporus CBS 931.73</name>
    <dbReference type="NCBI Taxonomy" id="1314790"/>
    <lineage>
        <taxon>Eukaryota</taxon>
        <taxon>Fungi</taxon>
        <taxon>Fungi incertae sedis</taxon>
        <taxon>Zoopagomycota</taxon>
        <taxon>Entomophthoromycotina</taxon>
        <taxon>Basidiobolomycetes</taxon>
        <taxon>Basidiobolales</taxon>
        <taxon>Basidiobolaceae</taxon>
        <taxon>Basidiobolus</taxon>
    </lineage>
</organism>
<keyword evidence="5" id="KW-1185">Reference proteome</keyword>
<protein>
    <recommendedName>
        <fullName evidence="3">Yeast cell wall synthesis Kre9/Knh1-like N-terminal domain-containing protein</fullName>
    </recommendedName>
</protein>
<dbReference type="EMBL" id="MCFE01000182">
    <property type="protein sequence ID" value="ORX95236.1"/>
    <property type="molecule type" value="Genomic_DNA"/>
</dbReference>
<dbReference type="InterPro" id="IPR018466">
    <property type="entry name" value="Kre9/Knh1-like_N"/>
</dbReference>
<dbReference type="AlphaFoldDB" id="A0A1Y1YBW8"/>
<keyword evidence="1 2" id="KW-0732">Signal</keyword>
<feature type="domain" description="Yeast cell wall synthesis Kre9/Knh1-like N-terminal" evidence="3">
    <location>
        <begin position="28"/>
        <end position="125"/>
    </location>
</feature>
<accession>A0A1Y1YBW8</accession>
<feature type="signal peptide" evidence="2">
    <location>
        <begin position="1"/>
        <end position="18"/>
    </location>
</feature>
<comment type="caution">
    <text evidence="4">The sequence shown here is derived from an EMBL/GenBank/DDBJ whole genome shotgun (WGS) entry which is preliminary data.</text>
</comment>
<dbReference type="Pfam" id="PF10342">
    <property type="entry name" value="Kre9_KNH"/>
    <property type="match status" value="1"/>
</dbReference>